<feature type="compositionally biased region" description="Polar residues" evidence="2">
    <location>
        <begin position="1032"/>
        <end position="1049"/>
    </location>
</feature>
<dbReference type="PROSITE" id="PS50157">
    <property type="entry name" value="ZINC_FINGER_C2H2_2"/>
    <property type="match status" value="1"/>
</dbReference>
<dbReference type="InterPro" id="IPR013087">
    <property type="entry name" value="Znf_C2H2_type"/>
</dbReference>
<keyword evidence="1" id="KW-0863">Zinc-finger</keyword>
<feature type="compositionally biased region" description="Acidic residues" evidence="2">
    <location>
        <begin position="70"/>
        <end position="100"/>
    </location>
</feature>
<name>A0A8J2SR86_9STRA</name>
<dbReference type="EMBL" id="CAKKNE010000005">
    <property type="protein sequence ID" value="CAH0375621.1"/>
    <property type="molecule type" value="Genomic_DNA"/>
</dbReference>
<keyword evidence="1" id="KW-0479">Metal-binding</keyword>
<reference evidence="4" key="1">
    <citation type="submission" date="2021-11" db="EMBL/GenBank/DDBJ databases">
        <authorList>
            <consortium name="Genoscope - CEA"/>
            <person name="William W."/>
        </authorList>
    </citation>
    <scope>NUCLEOTIDE SEQUENCE</scope>
</reference>
<dbReference type="PROSITE" id="PS00028">
    <property type="entry name" value="ZINC_FINGER_C2H2_1"/>
    <property type="match status" value="1"/>
</dbReference>
<comment type="caution">
    <text evidence="4">The sequence shown here is derived from an EMBL/GenBank/DDBJ whole genome shotgun (WGS) entry which is preliminary data.</text>
</comment>
<feature type="domain" description="C2H2-type" evidence="3">
    <location>
        <begin position="1459"/>
        <end position="1489"/>
    </location>
</feature>
<evidence type="ECO:0000259" key="3">
    <source>
        <dbReference type="PROSITE" id="PS50157"/>
    </source>
</evidence>
<feature type="region of interest" description="Disordered" evidence="2">
    <location>
        <begin position="67"/>
        <end position="102"/>
    </location>
</feature>
<keyword evidence="1" id="KW-0862">Zinc</keyword>
<feature type="region of interest" description="Disordered" evidence="2">
    <location>
        <begin position="1032"/>
        <end position="1060"/>
    </location>
</feature>
<dbReference type="Proteomes" id="UP000789595">
    <property type="component" value="Unassembled WGS sequence"/>
</dbReference>
<proteinExistence type="predicted"/>
<gene>
    <name evidence="4" type="ORF">PECAL_5P01540</name>
</gene>
<evidence type="ECO:0000313" key="5">
    <source>
        <dbReference type="Proteomes" id="UP000789595"/>
    </source>
</evidence>
<protein>
    <recommendedName>
        <fullName evidence="3">C2H2-type domain-containing protein</fullName>
    </recommendedName>
</protein>
<feature type="compositionally biased region" description="Basic and acidic residues" evidence="2">
    <location>
        <begin position="1543"/>
        <end position="1560"/>
    </location>
</feature>
<evidence type="ECO:0000256" key="2">
    <source>
        <dbReference type="SAM" id="MobiDB-lite"/>
    </source>
</evidence>
<evidence type="ECO:0000313" key="4">
    <source>
        <dbReference type="EMBL" id="CAH0375621.1"/>
    </source>
</evidence>
<feature type="region of interest" description="Disordered" evidence="2">
    <location>
        <begin position="1543"/>
        <end position="1594"/>
    </location>
</feature>
<feature type="compositionally biased region" description="Polar residues" evidence="2">
    <location>
        <begin position="1384"/>
        <end position="1402"/>
    </location>
</feature>
<dbReference type="GO" id="GO:0008270">
    <property type="term" value="F:zinc ion binding"/>
    <property type="evidence" value="ECO:0007669"/>
    <property type="project" value="UniProtKB-KW"/>
</dbReference>
<accession>A0A8J2SR86</accession>
<sequence length="1594" mass="182136">MQIFVEDLDGRTRTLDVAADATAADICGGGRLLHNGTYITGSLRDANVQKDATLHVVACLRGGVEREYNSSDEDSVTTDSDEGKEDDEDSSDYSSSDDETTLPQVTTLESVLAMIPFTPDWWEARAANEALHNRRKMVAETNRAKHLVKLCEAGMHADALREQLHDSAQDFTDFNHVKDAMIQHEQWVWKPPRSMIKSAEASGADKSKLESSAVLRKVQRDFRLMTLDRPGEKPMHLQDWPQVLKKERRHAQYMAELLGKEVAPEKQLEEMRRKMREEAKEAIRCQWTHTDEATGKKYLCSNERFVHPWRRVVDRFGVSVLEEFSCCAWHMSYCAGDHGIRPRSIAVPNDLALCTACYVRETHVPPEVLTRLKTPGVIVSHKKKAQHAKTKWEIEADERKRIVEKVERECIERRAKLTTSSVCTWCPDKSVPRERGLMCENLVQISPVTGEPLETCPWHRTTCCMPHETEASASIAVPNGDGLCVSHYVAKYGRPPVDVGWPLPGSELLSKVMAALAESNAARHIFCPSDNYIEYDNGKQFEDPVKYVPPQKEDWLTRKMNAPFEKGQEKKRYAQWKKIGTIQAFCRAHISRNVAYRRKLLRRCRERVAAVTCLQAVCKSFTQRVVATRTAKKRVSAIELIQRILRGVVFRRRARRKRNALRLNKAGHVLRENMQRQTINTLQYQRREAWRERRAREIVNRVMLGCIGRFKAAAARRLFREREKASTGLAKIIRAKLSREAVERLRRQRAREVQKATLCQALFRALICRRIMRKKIARRRKCANDIQRAWRGYGGRTRGFAKRKIVEECWRMVGSVSPERKRDLEALLPKASYRVTSDDVESVTTITTSKSWQRPETWFTDQDKVHFLPYDDLELGNCSKFEFRKALNALWQAKGLPILPSEVEGWASMFDKKRNGVVCWRDFLDFARMSYRPCSLHRRIVCSLCVSRGPCMRKGCECDCYASKEGVRDLICKHCGHTPMTHLLVPTCCVEADVHGPVTRQLLRDIFHNRSDKPTKPKLELGPLISQVVGEQASSQVVMESPTRPSSRSRLIPEDDASRSIDAPFEQTYADPEPVNDDVCIARPAKRLLDPNRRSGHVPAAELQALALVQKQESPGRHHLESIAVAKEEEEALWQEHFAGKLQSQNELRKGFHLTRPIPMILDGELRISTDPTEVYLELLDRFGKEDLNLREHEDTGFVSLCFRNDVFLERHWKKILRDVRYGALAASHAGALNRHLDLSKERRHELTQRLYAKPKHASQLEEAFRRLGFHARSAERSGASAKAIQDEPSVDTKSKNASMRWDQAISSALEDPSKARAAEKPVAEIPEERPQTSRSVPDDFKEEDRGATSRSVRFAGSLKSRDSRSRYSSLSSRDSSYYEDMSEPTSRASSSNMGRSGTTRPSVGVEYRILERRNSESDMRVDTPQSDVHKLAHDIATARATATQEFEPIRQDRRMRPWLCPHPGCGAVFSTKEAAVQHAKREHLGRRRLAVATPEQDQFFRRVWPDEKMIWERGEIAKKDREKCLFQCPICFQPCVTRRSETAPEGRPFEARGEEDLRGVEAGGQGRRHGGRQGQGPRRRERESAADTTLSPT</sequence>
<evidence type="ECO:0000256" key="1">
    <source>
        <dbReference type="PROSITE-ProRule" id="PRU00042"/>
    </source>
</evidence>
<dbReference type="PROSITE" id="PS50096">
    <property type="entry name" value="IQ"/>
    <property type="match status" value="1"/>
</dbReference>
<keyword evidence="5" id="KW-1185">Reference proteome</keyword>
<feature type="compositionally biased region" description="Basic and acidic residues" evidence="2">
    <location>
        <begin position="1312"/>
        <end position="1348"/>
    </location>
</feature>
<dbReference type="OrthoDB" id="188021at2759"/>
<feature type="region of interest" description="Disordered" evidence="2">
    <location>
        <begin position="1276"/>
        <end position="1407"/>
    </location>
</feature>
<organism evidence="4 5">
    <name type="scientific">Pelagomonas calceolata</name>
    <dbReference type="NCBI Taxonomy" id="35677"/>
    <lineage>
        <taxon>Eukaryota</taxon>
        <taxon>Sar</taxon>
        <taxon>Stramenopiles</taxon>
        <taxon>Ochrophyta</taxon>
        <taxon>Pelagophyceae</taxon>
        <taxon>Pelagomonadales</taxon>
        <taxon>Pelagomonadaceae</taxon>
        <taxon>Pelagomonas</taxon>
    </lineage>
</organism>
<feature type="compositionally biased region" description="Low complexity" evidence="2">
    <location>
        <begin position="1367"/>
        <end position="1376"/>
    </location>
</feature>